<proteinExistence type="inferred from homology"/>
<dbReference type="FunFam" id="1.10.640.10:FF:000004">
    <property type="entry name" value="Dual oxidase 2"/>
    <property type="match status" value="1"/>
</dbReference>
<dbReference type="InterPro" id="IPR013121">
    <property type="entry name" value="Fe_red_NAD-bd_6"/>
</dbReference>
<evidence type="ECO:0000256" key="4">
    <source>
        <dbReference type="ARBA" id="ARBA00005644"/>
    </source>
</evidence>
<organism evidence="23">
    <name type="scientific">Petromyzon marinus</name>
    <name type="common">Sea lamprey</name>
    <dbReference type="NCBI Taxonomy" id="7757"/>
    <lineage>
        <taxon>Eukaryota</taxon>
        <taxon>Metazoa</taxon>
        <taxon>Chordata</taxon>
        <taxon>Craniata</taxon>
        <taxon>Vertebrata</taxon>
        <taxon>Cyclostomata</taxon>
        <taxon>Hyperoartia</taxon>
        <taxon>Petromyzontiformes</taxon>
        <taxon>Petromyzontidae</taxon>
        <taxon>Petromyzon</taxon>
    </lineage>
</organism>
<reference evidence="23" key="2">
    <citation type="submission" date="2025-09" db="UniProtKB">
        <authorList>
            <consortium name="Ensembl"/>
        </authorList>
    </citation>
    <scope>IDENTIFICATION</scope>
</reference>
<dbReference type="PANTHER" id="PTHR11972">
    <property type="entry name" value="NADPH OXIDASE"/>
    <property type="match status" value="1"/>
</dbReference>
<dbReference type="InterPro" id="IPR013112">
    <property type="entry name" value="FAD-bd_8"/>
</dbReference>
<dbReference type="PROSITE" id="PS00018">
    <property type="entry name" value="EF_HAND_1"/>
    <property type="match status" value="1"/>
</dbReference>
<feature type="compositionally biased region" description="Basic and acidic residues" evidence="19">
    <location>
        <begin position="608"/>
        <end position="620"/>
    </location>
</feature>
<dbReference type="PROSITE" id="PS50292">
    <property type="entry name" value="PEROXIDASE_3"/>
    <property type="match status" value="1"/>
</dbReference>
<evidence type="ECO:0000256" key="11">
    <source>
        <dbReference type="ARBA" id="ARBA00022837"/>
    </source>
</evidence>
<keyword evidence="9" id="KW-0677">Repeat</keyword>
<dbReference type="GO" id="GO:0006590">
    <property type="term" value="P:thyroid hormone generation"/>
    <property type="evidence" value="ECO:0007669"/>
    <property type="project" value="UniProtKB-UniPathway"/>
</dbReference>
<comment type="catalytic activity">
    <reaction evidence="17">
        <text>NADH + O2 + H(+) = H2O2 + NAD(+)</text>
        <dbReference type="Rhea" id="RHEA:11264"/>
        <dbReference type="ChEBI" id="CHEBI:15378"/>
        <dbReference type="ChEBI" id="CHEBI:15379"/>
        <dbReference type="ChEBI" id="CHEBI:16240"/>
        <dbReference type="ChEBI" id="CHEBI:57540"/>
        <dbReference type="ChEBI" id="CHEBI:57945"/>
        <dbReference type="EC" id="1.6.3.1"/>
    </reaction>
</comment>
<dbReference type="PROSITE" id="PS50222">
    <property type="entry name" value="EF_HAND_2"/>
    <property type="match status" value="1"/>
</dbReference>
<protein>
    <recommendedName>
        <fullName evidence="5">NAD(P)H oxidase (H2O2-forming)</fullName>
        <ecNumber evidence="5">1.6.3.1</ecNumber>
    </recommendedName>
</protein>
<dbReference type="InterPro" id="IPR002048">
    <property type="entry name" value="EF_hand_dom"/>
</dbReference>
<dbReference type="InterPro" id="IPR039261">
    <property type="entry name" value="FNR_nucleotide-bd"/>
</dbReference>
<dbReference type="InterPro" id="IPR037120">
    <property type="entry name" value="Haem_peroxidase_sf_animal"/>
</dbReference>
<dbReference type="GO" id="GO:0016174">
    <property type="term" value="F:NAD(P)H oxidase H2O2-forming activity"/>
    <property type="evidence" value="ECO:0007669"/>
    <property type="project" value="UniProtKB-EC"/>
</dbReference>
<evidence type="ECO:0000259" key="21">
    <source>
        <dbReference type="PROSITE" id="PS50222"/>
    </source>
</evidence>
<dbReference type="FunFam" id="3.40.50.80:FF:000006">
    <property type="entry name" value="Dual oxidase 2"/>
    <property type="match status" value="1"/>
</dbReference>
<dbReference type="CDD" id="cd00051">
    <property type="entry name" value="EFh"/>
    <property type="match status" value="1"/>
</dbReference>
<keyword evidence="13 20" id="KW-1133">Transmembrane helix</keyword>
<dbReference type="Gene3D" id="1.10.238.10">
    <property type="entry name" value="EF-hand"/>
    <property type="match status" value="1"/>
</dbReference>
<evidence type="ECO:0000256" key="16">
    <source>
        <dbReference type="ARBA" id="ARBA00023324"/>
    </source>
</evidence>
<evidence type="ECO:0000256" key="5">
    <source>
        <dbReference type="ARBA" id="ARBA00012698"/>
    </source>
</evidence>
<evidence type="ECO:0000256" key="14">
    <source>
        <dbReference type="ARBA" id="ARBA00023002"/>
    </source>
</evidence>
<name>S4RC19_PETMA</name>
<dbReference type="GO" id="GO:0009653">
    <property type="term" value="P:anatomical structure morphogenesis"/>
    <property type="evidence" value="ECO:0007669"/>
    <property type="project" value="UniProtKB-ARBA"/>
</dbReference>
<dbReference type="GO" id="GO:0004601">
    <property type="term" value="F:peroxidase activity"/>
    <property type="evidence" value="ECO:0007669"/>
    <property type="project" value="InterPro"/>
</dbReference>
<dbReference type="OMA" id="HIMCVAV"/>
<evidence type="ECO:0000256" key="12">
    <source>
        <dbReference type="ARBA" id="ARBA00022857"/>
    </source>
</evidence>
<dbReference type="STRING" id="7757.ENSPMAP00000002751"/>
<comment type="subcellular location">
    <subcellularLocation>
        <location evidence="2">Apical cell membrane</location>
        <topology evidence="2">Multi-pass membrane protein</topology>
    </subcellularLocation>
</comment>
<feature type="transmembrane region" description="Helical" evidence="20">
    <location>
        <begin position="1083"/>
        <end position="1103"/>
    </location>
</feature>
<evidence type="ECO:0000256" key="1">
    <source>
        <dbReference type="ARBA" id="ARBA00003796"/>
    </source>
</evidence>
<dbReference type="SUPFAM" id="SSF52343">
    <property type="entry name" value="Ferredoxin reductase-like, C-terminal NADP-linked domain"/>
    <property type="match status" value="1"/>
</dbReference>
<comment type="pathway">
    <text evidence="3">Hormone biosynthesis; thyroid hormone biosynthesis.</text>
</comment>
<dbReference type="SUPFAM" id="SSF47473">
    <property type="entry name" value="EF-hand"/>
    <property type="match status" value="1"/>
</dbReference>
<dbReference type="UniPathway" id="UPA00194"/>
<dbReference type="SUPFAM" id="SSF63380">
    <property type="entry name" value="Riboflavin synthase domain-like"/>
    <property type="match status" value="1"/>
</dbReference>
<dbReference type="FunFam" id="2.40.30.10:FF:000059">
    <property type="entry name" value="dual oxidase isoform X1"/>
    <property type="match status" value="1"/>
</dbReference>
<dbReference type="GO" id="GO:0006979">
    <property type="term" value="P:response to oxidative stress"/>
    <property type="evidence" value="ECO:0007669"/>
    <property type="project" value="InterPro"/>
</dbReference>
<dbReference type="InterPro" id="IPR017938">
    <property type="entry name" value="Riboflavin_synthase-like_b-brl"/>
</dbReference>
<keyword evidence="12" id="KW-0521">NADP</keyword>
<evidence type="ECO:0000256" key="18">
    <source>
        <dbReference type="ARBA" id="ARBA00048762"/>
    </source>
</evidence>
<keyword evidence="14" id="KW-0560">Oxidoreductase</keyword>
<dbReference type="SFLD" id="SFLDS00052">
    <property type="entry name" value="Ferric_Reductase_Domain"/>
    <property type="match status" value="1"/>
</dbReference>
<dbReference type="Pfam" id="PF08030">
    <property type="entry name" value="NAD_binding_6"/>
    <property type="match status" value="1"/>
</dbReference>
<feature type="domain" description="FAD-binding FR-type" evidence="22">
    <location>
        <begin position="1227"/>
        <end position="1333"/>
    </location>
</feature>
<evidence type="ECO:0000256" key="3">
    <source>
        <dbReference type="ARBA" id="ARBA00005197"/>
    </source>
</evidence>
<dbReference type="PANTHER" id="PTHR11972:SF175">
    <property type="entry name" value="NAD(P)H OXIDASE (H2O2-FORMING)"/>
    <property type="match status" value="1"/>
</dbReference>
<dbReference type="InterPro" id="IPR018247">
    <property type="entry name" value="EF_Hand_1_Ca_BS"/>
</dbReference>
<dbReference type="SMART" id="SM00054">
    <property type="entry name" value="EFh"/>
    <property type="match status" value="2"/>
</dbReference>
<dbReference type="SUPFAM" id="SSF48113">
    <property type="entry name" value="Heme-dependent peroxidases"/>
    <property type="match status" value="1"/>
</dbReference>
<dbReference type="Pfam" id="PF08022">
    <property type="entry name" value="FAD_binding_8"/>
    <property type="match status" value="1"/>
</dbReference>
<dbReference type="Gene3D" id="2.40.30.10">
    <property type="entry name" value="Translation factors"/>
    <property type="match status" value="1"/>
</dbReference>
<feature type="transmembrane region" description="Helical" evidence="20">
    <location>
        <begin position="1002"/>
        <end position="1021"/>
    </location>
</feature>
<keyword evidence="11" id="KW-0106">Calcium</keyword>
<dbReference type="Pfam" id="PF01794">
    <property type="entry name" value="Ferric_reduct"/>
    <property type="match status" value="1"/>
</dbReference>
<evidence type="ECO:0000256" key="9">
    <source>
        <dbReference type="ARBA" id="ARBA00022737"/>
    </source>
</evidence>
<keyword evidence="16" id="KW-0575">Peroxidase</keyword>
<dbReference type="PROSITE" id="PS51384">
    <property type="entry name" value="FAD_FR"/>
    <property type="match status" value="1"/>
</dbReference>
<dbReference type="GO" id="GO:0042554">
    <property type="term" value="P:superoxide anion generation"/>
    <property type="evidence" value="ECO:0007669"/>
    <property type="project" value="TreeGrafter"/>
</dbReference>
<keyword evidence="16" id="KW-0376">Hydrogen peroxide</keyword>
<dbReference type="InterPro" id="IPR019791">
    <property type="entry name" value="Haem_peroxidase_animal"/>
</dbReference>
<keyword evidence="15 20" id="KW-0472">Membrane</keyword>
<accession>S4RC19</accession>
<dbReference type="GeneTree" id="ENSGT00940000163963"/>
<dbReference type="Pfam" id="PF03098">
    <property type="entry name" value="An_peroxidase"/>
    <property type="match status" value="1"/>
</dbReference>
<keyword evidence="7 20" id="KW-0812">Transmembrane</keyword>
<dbReference type="Ensembl" id="ENSPMAT00000002764.1">
    <property type="protein sequence ID" value="ENSPMAP00000002751.1"/>
    <property type="gene ID" value="ENSPMAG00000002514.1"/>
</dbReference>
<feature type="compositionally biased region" description="Polar residues" evidence="19">
    <location>
        <begin position="596"/>
        <end position="605"/>
    </location>
</feature>
<evidence type="ECO:0000256" key="2">
    <source>
        <dbReference type="ARBA" id="ARBA00004424"/>
    </source>
</evidence>
<evidence type="ECO:0000256" key="7">
    <source>
        <dbReference type="ARBA" id="ARBA00022692"/>
    </source>
</evidence>
<evidence type="ECO:0000256" key="6">
    <source>
        <dbReference type="ARBA" id="ARBA00022630"/>
    </source>
</evidence>
<evidence type="ECO:0000256" key="17">
    <source>
        <dbReference type="ARBA" id="ARBA00047455"/>
    </source>
</evidence>
<dbReference type="InterPro" id="IPR010255">
    <property type="entry name" value="Haem_peroxidase_sf"/>
</dbReference>
<comment type="similarity">
    <text evidence="4">In the N-terminal section; belongs to the peroxidase family.</text>
</comment>
<keyword evidence="10" id="KW-0274">FAD</keyword>
<feature type="transmembrane region" description="Helical" evidence="20">
    <location>
        <begin position="556"/>
        <end position="585"/>
    </location>
</feature>
<dbReference type="CDD" id="cd06186">
    <property type="entry name" value="NOX_Duox_like_FAD_NADP"/>
    <property type="match status" value="1"/>
</dbReference>
<dbReference type="GO" id="GO:0020037">
    <property type="term" value="F:heme binding"/>
    <property type="evidence" value="ECO:0007669"/>
    <property type="project" value="InterPro"/>
</dbReference>
<dbReference type="GO" id="GO:0016324">
    <property type="term" value="C:apical plasma membrane"/>
    <property type="evidence" value="ECO:0007669"/>
    <property type="project" value="UniProtKB-SubCell"/>
</dbReference>
<sequence length="1509" mass="172042">TDCLPNFEVQNYDGWYNNLLNIDWGSAGSKLLRLAPASFADGVYQMWDEPAVPNARRLSSSVMRGESGLPSALNRTVLAVFFGQHIMDEIMDTRRAGCPAEFFNIPIPAEDPAFSNSPYKVLPFQRSQWDKTTGASTNNPRTPVNKVTSWLDGSAIYGPSRSWCQALRTFDRGMMRSSDEESLPPVSGHSLQLIDAPSPSYETGSSTNKTVYGNPRGNENPFLKALGTVWLRYHNFWAAKIHSEHSDWSDEDVFLNARKWVIGVYQNIVLYEWLPAMLNGSTFQVSEYKGYKPHVHPGIAVEFESAAMKFHQTMMPPGVYSRNATCSFNQVNASRLCNHFWTNMPFKSGRDVDEIIMGMSSQIAEREDHIIVEDLLDKMYGPLKATRSDLMALTIQQGRDHGAPTYNDMRRALHMTPIAEWEDFNHTNAQVKIQKGERAVHDKALSSIDVYVGGLLECQGGPGPLFSRILVDQFERIRDGDRFWFENTNNGIFTEDEVRDVLATRFSHVLQTVMDIDNSSIQGEVFFWKDGDPCAQQEQLTVDMLEPCTPPKSMDYFSGSVATFIVTNLSLLLLPTLCFVILWYLSRRRKKSFEKMTNQNTSSAGMRTEAEEHHASEWQGKKEPLRDVRLRFDDAGSIKVLDCAGALLRSLEVKALSGVELLLASDRGNLLLVHVPKEYDLVLFFDSVMQRRTFEENIERSMSNLHSFTVPKSVGSEKTLLKNAFTRSQRQIILEKYFRTFFAKVLEMDSNEPEPDELDTQAWVQQSLACDLSRDELGELLGLKPDSSFLQRMFHVADKDSSGYLSFSELRDILVILVKGTTEKKSQLMFHMFDINSHGDMKNETFRTMLSSFLEMSNYRLPKEEEESILNSLLMEHGLSNKTRFVWQDLHAILNEHFQDANNLQIHLKGVNIPKPKSRLEKTVSFMQQRNYNSSILQMTHPPLKIHDVCGKSVSSKQPQRAATPTSPRVFTEARHEPYNRSKLSQRTQAFKRYVENYRRHIFCVVIFYAIVLCITAERGYYYAFASEHYGIRQVTEVGIIVSRGTAAGVAFCYCFILLTMCRNIITALRVTPLNHYIPFDSAVGFHKIIAMTGLVLSLLHSIGHVVNVYHFSISPLSVLACLFPNEYRNNGSEIPSKFYVWFFQTIPGFTGVLILAVLAAIYIFSSQFSRSKSFNAFWWCHQLYVLLYILTILHGSGGLVQAPFFYKYLLPPALIFLGDRLISLSRRKVEITVVKVELLPSGVTHLQLKRPQGFKYKSGQWVRVACLALGQSEYHPITISSAPHENTLSIHVRAVGPWTTRLREIFSTKSSDRSHASPKIYLDGPFGEGHQHWNDFEVSVLVGGGIGVTPFASILKDIVHKSSINTRLISCKKVYFIWVTRTQRQFEWLTDIIREVEENDKNDLVSVHIYITQFAEKFDLRTMMLYICERHFQKMSNRSLFTGLRSITHFGRPQFVPFLNSLENLHPQAETVGVFSCGPPGLTKMVDKSCRQLNRRDQAKFVHHFENF</sequence>
<feature type="transmembrane region" description="Helical" evidence="20">
    <location>
        <begin position="1041"/>
        <end position="1062"/>
    </location>
</feature>
<dbReference type="SFLD" id="SFLDG01169">
    <property type="entry name" value="NADPH_oxidase_subgroup_(NOX)"/>
    <property type="match status" value="1"/>
</dbReference>
<dbReference type="Gene3D" id="3.40.50.80">
    <property type="entry name" value="Nucleotide-binding domain of ferredoxin-NADP reductase (FNR) module"/>
    <property type="match status" value="1"/>
</dbReference>
<dbReference type="GO" id="GO:0042744">
    <property type="term" value="P:hydrogen peroxide catabolic process"/>
    <property type="evidence" value="ECO:0007669"/>
    <property type="project" value="UniProtKB-KW"/>
</dbReference>
<dbReference type="HOGENOM" id="CLU_004482_1_0_1"/>
<dbReference type="InterPro" id="IPR013130">
    <property type="entry name" value="Fe3_Rdtase_TM_dom"/>
</dbReference>
<feature type="region of interest" description="Disordered" evidence="19">
    <location>
        <begin position="596"/>
        <end position="620"/>
    </location>
</feature>
<dbReference type="SFLD" id="SFLDG01168">
    <property type="entry name" value="Ferric_reductase_subgroup_(FRE"/>
    <property type="match status" value="1"/>
</dbReference>
<evidence type="ECO:0000256" key="13">
    <source>
        <dbReference type="ARBA" id="ARBA00022989"/>
    </source>
</evidence>
<dbReference type="GO" id="GO:0042742">
    <property type="term" value="P:defense response to bacterium"/>
    <property type="evidence" value="ECO:0007669"/>
    <property type="project" value="UniProtKB-ARBA"/>
</dbReference>
<evidence type="ECO:0000259" key="22">
    <source>
        <dbReference type="PROSITE" id="PS51384"/>
    </source>
</evidence>
<comment type="catalytic activity">
    <reaction evidence="18">
        <text>NADPH + O2 + H(+) = H2O2 + NADP(+)</text>
        <dbReference type="Rhea" id="RHEA:11260"/>
        <dbReference type="ChEBI" id="CHEBI:15378"/>
        <dbReference type="ChEBI" id="CHEBI:15379"/>
        <dbReference type="ChEBI" id="CHEBI:16240"/>
        <dbReference type="ChEBI" id="CHEBI:57783"/>
        <dbReference type="ChEBI" id="CHEBI:58349"/>
        <dbReference type="EC" id="1.6.3.1"/>
    </reaction>
</comment>
<comment type="function">
    <text evidence="1">Generates hydrogen peroxide which is required for the activity of thyroid peroxidase/TPO and lactoperoxidase/LPO. Plays a role in thyroid hormones synthesis and lactoperoxidase-mediated antimicrobial defense at the surface of mucosa. May have its own peroxidase activity through its N-terminal peroxidase-like domain.</text>
</comment>
<evidence type="ECO:0000256" key="8">
    <source>
        <dbReference type="ARBA" id="ARBA00022723"/>
    </source>
</evidence>
<dbReference type="InterPro" id="IPR050369">
    <property type="entry name" value="RBOH/FRE"/>
</dbReference>
<dbReference type="GO" id="GO:0043020">
    <property type="term" value="C:NADPH oxidase complex"/>
    <property type="evidence" value="ECO:0007669"/>
    <property type="project" value="TreeGrafter"/>
</dbReference>
<dbReference type="InterPro" id="IPR017927">
    <property type="entry name" value="FAD-bd_FR_type"/>
</dbReference>
<dbReference type="PRINTS" id="PR00457">
    <property type="entry name" value="ANPEROXIDASE"/>
</dbReference>
<evidence type="ECO:0000256" key="19">
    <source>
        <dbReference type="SAM" id="MobiDB-lite"/>
    </source>
</evidence>
<evidence type="ECO:0000256" key="20">
    <source>
        <dbReference type="SAM" id="Phobius"/>
    </source>
</evidence>
<dbReference type="GO" id="GO:0005509">
    <property type="term" value="F:calcium ion binding"/>
    <property type="evidence" value="ECO:0007669"/>
    <property type="project" value="InterPro"/>
</dbReference>
<evidence type="ECO:0000256" key="10">
    <source>
        <dbReference type="ARBA" id="ARBA00022827"/>
    </source>
</evidence>
<dbReference type="Gene3D" id="1.10.640.10">
    <property type="entry name" value="Haem peroxidase domain superfamily, animal type"/>
    <property type="match status" value="1"/>
</dbReference>
<feature type="transmembrane region" description="Helical" evidence="20">
    <location>
        <begin position="1139"/>
        <end position="1165"/>
    </location>
</feature>
<dbReference type="GO" id="GO:0016175">
    <property type="term" value="F:superoxide-generating NAD(P)H oxidase activity"/>
    <property type="evidence" value="ECO:0007669"/>
    <property type="project" value="TreeGrafter"/>
</dbReference>
<evidence type="ECO:0000256" key="15">
    <source>
        <dbReference type="ARBA" id="ARBA00023136"/>
    </source>
</evidence>
<dbReference type="EC" id="1.6.3.1" evidence="5"/>
<reference evidence="23" key="1">
    <citation type="submission" date="2025-08" db="UniProtKB">
        <authorList>
            <consortium name="Ensembl"/>
        </authorList>
    </citation>
    <scope>IDENTIFICATION</scope>
</reference>
<evidence type="ECO:0000313" key="23">
    <source>
        <dbReference type="Ensembl" id="ENSPMAP00000002751.1"/>
    </source>
</evidence>
<feature type="domain" description="EF-hand" evidence="21">
    <location>
        <begin position="785"/>
        <end position="820"/>
    </location>
</feature>
<keyword evidence="6" id="KW-0285">Flavoprotein</keyword>
<keyword evidence="8" id="KW-0479">Metal-binding</keyword>
<dbReference type="InterPro" id="IPR011992">
    <property type="entry name" value="EF-hand-dom_pair"/>
</dbReference>